<dbReference type="EC" id="2.1.1.57" evidence="1"/>
<dbReference type="WBParaSite" id="SBAD_0000738601-mRNA-1">
    <property type="protein sequence ID" value="SBAD_0000738601-mRNA-1"/>
    <property type="gene ID" value="SBAD_0000738601"/>
</dbReference>
<dbReference type="Proteomes" id="UP000270296">
    <property type="component" value="Unassembled WGS sequence"/>
</dbReference>
<feature type="domain" description="RrmJ-type SAM-dependent 2'-O-MTase" evidence="2">
    <location>
        <begin position="1"/>
        <end position="213"/>
    </location>
</feature>
<dbReference type="GO" id="GO:0005737">
    <property type="term" value="C:cytoplasm"/>
    <property type="evidence" value="ECO:0007669"/>
    <property type="project" value="TreeGrafter"/>
</dbReference>
<evidence type="ECO:0000313" key="3">
    <source>
        <dbReference type="EMBL" id="VDP11960.1"/>
    </source>
</evidence>
<keyword evidence="1" id="KW-0539">Nucleus</keyword>
<accession>A0A183IU23</accession>
<comment type="subcellular location">
    <subcellularLocation>
        <location evidence="1">Nucleus</location>
    </subcellularLocation>
</comment>
<dbReference type="OrthoDB" id="10251234at2759"/>
<dbReference type="GO" id="GO:0004483">
    <property type="term" value="F:methyltransferase cap1 activity"/>
    <property type="evidence" value="ECO:0007669"/>
    <property type="project" value="UniProtKB-UniRule"/>
</dbReference>
<dbReference type="PROSITE" id="PS51613">
    <property type="entry name" value="SAM_MT_RRMJ"/>
    <property type="match status" value="1"/>
</dbReference>
<protein>
    <recommendedName>
        <fullName evidence="1">Cap-specific mRNA (nucleoside-2'-O-)-methyltransferase 1</fullName>
        <ecNumber evidence="1">2.1.1.57</ecNumber>
    </recommendedName>
    <alternativeName>
        <fullName evidence="1">Cap1 2'O-ribose methyltransferase 1</fullName>
    </alternativeName>
</protein>
<dbReference type="GO" id="GO:0005634">
    <property type="term" value="C:nucleus"/>
    <property type="evidence" value="ECO:0007669"/>
    <property type="project" value="UniProtKB-SubCell"/>
</dbReference>
<dbReference type="InterPro" id="IPR050851">
    <property type="entry name" value="mRNA_Cap_2O-Ribose_MeTrfase"/>
</dbReference>
<keyword evidence="1" id="KW-0506">mRNA capping</keyword>
<dbReference type="SUPFAM" id="SSF53335">
    <property type="entry name" value="S-adenosyl-L-methionine-dependent methyltransferases"/>
    <property type="match status" value="1"/>
</dbReference>
<evidence type="ECO:0000313" key="4">
    <source>
        <dbReference type="Proteomes" id="UP000270296"/>
    </source>
</evidence>
<comment type="function">
    <text evidence="1">S-adenosyl-L-methionine-dependent methyltransferase that mediates RNA cap1 2'-O-ribose methylation to the 5'-cap structure of RNAs. Methylates the ribose of the first nucleotide of a m(7)GpppG-capped mRNA to produce m(7)GpppNmp (cap1).</text>
</comment>
<keyword evidence="1" id="KW-0507">mRNA processing</keyword>
<dbReference type="Gene3D" id="3.40.50.12760">
    <property type="match status" value="1"/>
</dbReference>
<proteinExistence type="predicted"/>
<dbReference type="GO" id="GO:0003676">
    <property type="term" value="F:nucleic acid binding"/>
    <property type="evidence" value="ECO:0007669"/>
    <property type="project" value="UniProtKB-UniRule"/>
</dbReference>
<keyword evidence="1" id="KW-0949">S-adenosyl-L-methionine</keyword>
<dbReference type="Pfam" id="PF01728">
    <property type="entry name" value="FtsJ"/>
    <property type="match status" value="1"/>
</dbReference>
<name>A0A183IU23_9BILA</name>
<organism evidence="5">
    <name type="scientific">Soboliphyme baturini</name>
    <dbReference type="NCBI Taxonomy" id="241478"/>
    <lineage>
        <taxon>Eukaryota</taxon>
        <taxon>Metazoa</taxon>
        <taxon>Ecdysozoa</taxon>
        <taxon>Nematoda</taxon>
        <taxon>Enoplea</taxon>
        <taxon>Dorylaimia</taxon>
        <taxon>Dioctophymatida</taxon>
        <taxon>Dioctophymatoidea</taxon>
        <taxon>Soboliphymatidae</taxon>
        <taxon>Soboliphyme</taxon>
    </lineage>
</organism>
<evidence type="ECO:0000256" key="1">
    <source>
        <dbReference type="RuleBase" id="RU368012"/>
    </source>
</evidence>
<sequence length="517" mass="59451">MKMANLDAVFSFVITDSKDECQTELFHLKREMFYFADICAGPGGFAEYILWRKGYPSHGFGLTLKGKDDFRLEKFLASSPELFEPFYGEGGVDGNGDITSSANLRAFRQFVMTATAGHNGVSLVTADGGFSVEGKENLQEILSRRLYICQACCALSILRPNGNFVCKLFDTLTAFSVGLLYLLWRSFDRVCLHKPKTSRPANSEKYVVCIGYRDNSNVWKYLLEANARFDEVAKEECKDIVQLVPPEVLQEDPAFLNYIRSMNETFASRQTYYLQKYKVFAQNITLEDYRQSDLRARCLAYWKIPELPRPPPPRPSPNMKFQEICGPEDPQWVMSQGTPFQLSKFSPRLFLTCSRKPVLIIALGNTFIFQYEDGRWQDPRAKDYIRFTLQIPRDSLLIADMTYEYRGEGKTKQQRKILRILDCFCLGGLNVSTLPYMERMHRAKLFCNSISKQHSRSDLAMVVTAETMDYAQVFQSLSRFRVEKMHGQHVIVMDNYPNNGYIIVDYLISFQILKGIL</sequence>
<reference evidence="5" key="1">
    <citation type="submission" date="2016-06" db="UniProtKB">
        <authorList>
            <consortium name="WormBaseParasite"/>
        </authorList>
    </citation>
    <scope>IDENTIFICATION</scope>
</reference>
<reference evidence="3 4" key="2">
    <citation type="submission" date="2018-11" db="EMBL/GenBank/DDBJ databases">
        <authorList>
            <consortium name="Pathogen Informatics"/>
        </authorList>
    </citation>
    <scope>NUCLEOTIDE SEQUENCE [LARGE SCALE GENOMIC DNA]</scope>
</reference>
<evidence type="ECO:0000259" key="2">
    <source>
        <dbReference type="PROSITE" id="PS51613"/>
    </source>
</evidence>
<dbReference type="GO" id="GO:0006370">
    <property type="term" value="P:7-methylguanosine mRNA capping"/>
    <property type="evidence" value="ECO:0007669"/>
    <property type="project" value="UniProtKB-UniRule"/>
</dbReference>
<comment type="catalytic activity">
    <reaction evidence="1">
        <text>a 5'-end (N(7)-methyl 5'-triphosphoguanosine)-ribonucleoside in mRNA + S-adenosyl-L-methionine = a 5'-end (N(7)-methyl 5'-triphosphoguanosine)-(2'-O-methyl-ribonucleoside) in mRNA + S-adenosyl-L-homocysteine + H(+)</text>
        <dbReference type="Rhea" id="RHEA:67020"/>
        <dbReference type="Rhea" id="RHEA-COMP:17167"/>
        <dbReference type="Rhea" id="RHEA-COMP:17168"/>
        <dbReference type="ChEBI" id="CHEBI:15378"/>
        <dbReference type="ChEBI" id="CHEBI:57856"/>
        <dbReference type="ChEBI" id="CHEBI:59789"/>
        <dbReference type="ChEBI" id="CHEBI:156461"/>
        <dbReference type="ChEBI" id="CHEBI:167609"/>
        <dbReference type="EC" id="2.1.1.57"/>
    </reaction>
</comment>
<gene>
    <name evidence="3" type="ORF">SBAD_LOCUS7120</name>
</gene>
<dbReference type="GO" id="GO:0016556">
    <property type="term" value="P:mRNA modification"/>
    <property type="evidence" value="ECO:0007669"/>
    <property type="project" value="UniProtKB-UniRule"/>
</dbReference>
<dbReference type="AlphaFoldDB" id="A0A183IU23"/>
<dbReference type="PANTHER" id="PTHR16121:SF0">
    <property type="entry name" value="CAP-SPECIFIC MRNA (NUCLEOSIDE-2'-O-)-METHYLTRANSFERASE 1"/>
    <property type="match status" value="1"/>
</dbReference>
<dbReference type="InterPro" id="IPR025816">
    <property type="entry name" value="RrmJ-type_MeTrfase"/>
</dbReference>
<keyword evidence="4" id="KW-1185">Reference proteome</keyword>
<keyword evidence="1" id="KW-0808">Transferase</keyword>
<dbReference type="EMBL" id="UZAM01010338">
    <property type="protein sequence ID" value="VDP11960.1"/>
    <property type="molecule type" value="Genomic_DNA"/>
</dbReference>
<dbReference type="InterPro" id="IPR029063">
    <property type="entry name" value="SAM-dependent_MTases_sf"/>
</dbReference>
<evidence type="ECO:0000313" key="5">
    <source>
        <dbReference type="WBParaSite" id="SBAD_0000738601-mRNA-1"/>
    </source>
</evidence>
<keyword evidence="1" id="KW-0489">Methyltransferase</keyword>
<dbReference type="InterPro" id="IPR002877">
    <property type="entry name" value="RNA_MeTrfase_FtsJ_dom"/>
</dbReference>
<dbReference type="GO" id="GO:0032259">
    <property type="term" value="P:methylation"/>
    <property type="evidence" value="ECO:0007669"/>
    <property type="project" value="UniProtKB-KW"/>
</dbReference>
<dbReference type="PANTHER" id="PTHR16121">
    <property type="entry name" value="CAP-SPECIFIC MRNA (NUCLEOSIDE-2'-O-)-METHYLTRANSFERASE 1-RELATED"/>
    <property type="match status" value="1"/>
</dbReference>